<evidence type="ECO:0000313" key="1">
    <source>
        <dbReference type="EMBL" id="GIZ02908.1"/>
    </source>
</evidence>
<evidence type="ECO:0000313" key="2">
    <source>
        <dbReference type="Proteomes" id="UP001054945"/>
    </source>
</evidence>
<protein>
    <submittedName>
        <fullName evidence="1">Uncharacterized protein</fullName>
    </submittedName>
</protein>
<name>A0AAV4Y6D8_CAEEX</name>
<gene>
    <name evidence="1" type="ORF">CEXT_523381</name>
</gene>
<proteinExistence type="predicted"/>
<dbReference type="AlphaFoldDB" id="A0AAV4Y6D8"/>
<sequence length="67" mass="7393">MEETILFGQKKVCRLINARQPEKTAGAQTACEFNVRGPSISGSLEKEWTGPLRSLVRQTESSLDADL</sequence>
<dbReference type="EMBL" id="BPLR01001521">
    <property type="protein sequence ID" value="GIZ02908.1"/>
    <property type="molecule type" value="Genomic_DNA"/>
</dbReference>
<reference evidence="1 2" key="1">
    <citation type="submission" date="2021-06" db="EMBL/GenBank/DDBJ databases">
        <title>Caerostris extrusa draft genome.</title>
        <authorList>
            <person name="Kono N."/>
            <person name="Arakawa K."/>
        </authorList>
    </citation>
    <scope>NUCLEOTIDE SEQUENCE [LARGE SCALE GENOMIC DNA]</scope>
</reference>
<accession>A0AAV4Y6D8</accession>
<dbReference type="Proteomes" id="UP001054945">
    <property type="component" value="Unassembled WGS sequence"/>
</dbReference>
<comment type="caution">
    <text evidence="1">The sequence shown here is derived from an EMBL/GenBank/DDBJ whole genome shotgun (WGS) entry which is preliminary data.</text>
</comment>
<organism evidence="1 2">
    <name type="scientific">Caerostris extrusa</name>
    <name type="common">Bark spider</name>
    <name type="synonym">Caerostris bankana</name>
    <dbReference type="NCBI Taxonomy" id="172846"/>
    <lineage>
        <taxon>Eukaryota</taxon>
        <taxon>Metazoa</taxon>
        <taxon>Ecdysozoa</taxon>
        <taxon>Arthropoda</taxon>
        <taxon>Chelicerata</taxon>
        <taxon>Arachnida</taxon>
        <taxon>Araneae</taxon>
        <taxon>Araneomorphae</taxon>
        <taxon>Entelegynae</taxon>
        <taxon>Araneoidea</taxon>
        <taxon>Araneidae</taxon>
        <taxon>Caerostris</taxon>
    </lineage>
</organism>
<keyword evidence="2" id="KW-1185">Reference proteome</keyword>